<comment type="caution">
    <text evidence="11">The sequence shown here is derived from an EMBL/GenBank/DDBJ whole genome shotgun (WGS) entry which is preliminary data.</text>
</comment>
<accession>A0AAV0KE97</accession>
<feature type="compositionally biased region" description="Polar residues" evidence="9">
    <location>
        <begin position="254"/>
        <end position="265"/>
    </location>
</feature>
<feature type="region of interest" description="Disordered" evidence="9">
    <location>
        <begin position="346"/>
        <end position="380"/>
    </location>
</feature>
<evidence type="ECO:0000256" key="1">
    <source>
        <dbReference type="ARBA" id="ARBA00004413"/>
    </source>
</evidence>
<feature type="compositionally biased region" description="Low complexity" evidence="9">
    <location>
        <begin position="221"/>
        <end position="236"/>
    </location>
</feature>
<feature type="region of interest" description="Disordered" evidence="9">
    <location>
        <begin position="134"/>
        <end position="158"/>
    </location>
</feature>
<organism evidence="11 12">
    <name type="scientific">Linum tenue</name>
    <dbReference type="NCBI Taxonomy" id="586396"/>
    <lineage>
        <taxon>Eukaryota</taxon>
        <taxon>Viridiplantae</taxon>
        <taxon>Streptophyta</taxon>
        <taxon>Embryophyta</taxon>
        <taxon>Tracheophyta</taxon>
        <taxon>Spermatophyta</taxon>
        <taxon>Magnoliopsida</taxon>
        <taxon>eudicotyledons</taxon>
        <taxon>Gunneridae</taxon>
        <taxon>Pentapetalae</taxon>
        <taxon>rosids</taxon>
        <taxon>fabids</taxon>
        <taxon>Malpighiales</taxon>
        <taxon>Linaceae</taxon>
        <taxon>Linum</taxon>
    </lineage>
</organism>
<dbReference type="GO" id="GO:0051258">
    <property type="term" value="P:protein polymerization"/>
    <property type="evidence" value="ECO:0007669"/>
    <property type="project" value="UniProtKB-ARBA"/>
</dbReference>
<name>A0AAV0KE97_9ROSI</name>
<dbReference type="InterPro" id="IPR021182">
    <property type="entry name" value="SOK_magnoliopsida"/>
</dbReference>
<comment type="subcellular location">
    <subcellularLocation>
        <location evidence="1">Cell membrane</location>
        <topology evidence="1">Peripheral membrane protein</topology>
        <orientation evidence="1">Cytoplasmic side</orientation>
    </subcellularLocation>
</comment>
<keyword evidence="5" id="KW-0472">Membrane</keyword>
<gene>
    <name evidence="11" type="ORF">LITE_LOCUS18305</name>
</gene>
<evidence type="ECO:0000256" key="7">
    <source>
        <dbReference type="ARBA" id="ARBA00024211"/>
    </source>
</evidence>
<dbReference type="Pfam" id="PF06136">
    <property type="entry name" value="SOK"/>
    <property type="match status" value="1"/>
</dbReference>
<dbReference type="PANTHER" id="PTHR31083">
    <property type="entry name" value="UPSTREAM OF FLC PROTEIN (DUF966)"/>
    <property type="match status" value="1"/>
</dbReference>
<evidence type="ECO:0000256" key="2">
    <source>
        <dbReference type="ARBA" id="ARBA00022473"/>
    </source>
</evidence>
<evidence type="ECO:0000256" key="3">
    <source>
        <dbReference type="ARBA" id="ARBA00022475"/>
    </source>
</evidence>
<dbReference type="Proteomes" id="UP001154282">
    <property type="component" value="Unassembled WGS sequence"/>
</dbReference>
<proteinExistence type="inferred from homology"/>
<evidence type="ECO:0000256" key="6">
    <source>
        <dbReference type="ARBA" id="ARBA00023306"/>
    </source>
</evidence>
<keyword evidence="2" id="KW-0217">Developmental protein</keyword>
<keyword evidence="12" id="KW-1185">Reference proteome</keyword>
<evidence type="ECO:0000313" key="11">
    <source>
        <dbReference type="EMBL" id="CAI0420205.1"/>
    </source>
</evidence>
<dbReference type="GO" id="GO:0051302">
    <property type="term" value="P:regulation of cell division"/>
    <property type="evidence" value="ECO:0007669"/>
    <property type="project" value="UniProtKB-ARBA"/>
</dbReference>
<keyword evidence="3" id="KW-1003">Cell membrane</keyword>
<dbReference type="PIRSF" id="PIRSF031043">
    <property type="entry name" value="UCP031043"/>
    <property type="match status" value="1"/>
</dbReference>
<dbReference type="GO" id="GO:0005886">
    <property type="term" value="C:plasma membrane"/>
    <property type="evidence" value="ECO:0007669"/>
    <property type="project" value="UniProtKB-SubCell"/>
</dbReference>
<evidence type="ECO:0000256" key="5">
    <source>
        <dbReference type="ARBA" id="ARBA00023136"/>
    </source>
</evidence>
<evidence type="ECO:0000256" key="4">
    <source>
        <dbReference type="ARBA" id="ARBA00022618"/>
    </source>
</evidence>
<dbReference type="GO" id="GO:2000067">
    <property type="term" value="P:regulation of root morphogenesis"/>
    <property type="evidence" value="ECO:0007669"/>
    <property type="project" value="UniProtKB-ARBA"/>
</dbReference>
<sequence>MEVGGAARGRRSTAGRGGEQSDSTERRKPCVAMKRVQVVYYLTRNGQLEHPHFMELTHSPNHLLRLKDFVDRLTALRGRGMPSLYSWSCKRTYKNGYVWNDLGENDAIYPADGAAAEYVLKGSEILPQPVAGFAERLPPPPPQQQQIHDVSSSMVHNHQPRTTNYIPLAKIKQRPQQQQPLEFTAPLPPRTRPCSRELEPEPEPEEEEESPEELDEEEKASYSTTSSTTPRSRCSRGVSTDEPEEEQQQAAKQGNQLVPTHTQKTPLILVKRFPGGEQSDGGSDSDPGSIKESSSSATRPAVRNSVLLQLISCGSFTAPPPPKLKTNVAATIKKLPLPPPVIKREVVGSSDDCGAGNVSSRRMGSTGNGAGKEGEGEGEGEEEAMMMIKYMSENPRFGNPQSQEKEFFSGSIVESVDHSAPPGIDTIKRSNSYGEQRSSLKEAAAAHVEDAAAEAGAQVKNRGGGIKGKCMPRLRSSK</sequence>
<feature type="region of interest" description="Disordered" evidence="9">
    <location>
        <begin position="173"/>
        <end position="301"/>
    </location>
</feature>
<protein>
    <recommendedName>
        <fullName evidence="10">SOSEKI DIX-like domain-containing protein</fullName>
    </recommendedName>
</protein>
<feature type="region of interest" description="Disordered" evidence="9">
    <location>
        <begin position="415"/>
        <end position="478"/>
    </location>
</feature>
<feature type="compositionally biased region" description="Low complexity" evidence="9">
    <location>
        <begin position="275"/>
        <end position="288"/>
    </location>
</feature>
<dbReference type="GO" id="GO:0090708">
    <property type="term" value="P:specification of plant organ axis polarity"/>
    <property type="evidence" value="ECO:0007669"/>
    <property type="project" value="UniProtKB-ARBA"/>
</dbReference>
<feature type="region of interest" description="Disordered" evidence="9">
    <location>
        <begin position="1"/>
        <end position="28"/>
    </location>
</feature>
<evidence type="ECO:0000313" key="12">
    <source>
        <dbReference type="Proteomes" id="UP001154282"/>
    </source>
</evidence>
<keyword evidence="6" id="KW-0131">Cell cycle</keyword>
<feature type="compositionally biased region" description="Acidic residues" evidence="9">
    <location>
        <begin position="200"/>
        <end position="218"/>
    </location>
</feature>
<comment type="similarity">
    <text evidence="7">Belongs to the SOSEKI family.</text>
</comment>
<dbReference type="EMBL" id="CAMGYJ010000005">
    <property type="protein sequence ID" value="CAI0420205.1"/>
    <property type="molecule type" value="Genomic_DNA"/>
</dbReference>
<feature type="domain" description="SOSEKI DIX-like" evidence="10">
    <location>
        <begin position="36"/>
        <end position="126"/>
    </location>
</feature>
<dbReference type="InterPro" id="IPR048351">
    <property type="entry name" value="SOK_DIX"/>
</dbReference>
<comment type="subunit">
    <text evidence="8">Homodimer. Forms long polymer filaments with other SOKs proteins polymers (e.g. SOK1, SOK2, SOK3 and SOK4) crucial for polar localization and biological activity. Binds to ANGUSTIFOLIA (AN).</text>
</comment>
<reference evidence="11" key="1">
    <citation type="submission" date="2022-08" db="EMBL/GenBank/DDBJ databases">
        <authorList>
            <person name="Gutierrez-Valencia J."/>
        </authorList>
    </citation>
    <scope>NUCLEOTIDE SEQUENCE</scope>
</reference>
<dbReference type="PANTHER" id="PTHR31083:SF18">
    <property type="entry name" value="PROTEIN SOSEKI 2"/>
    <property type="match status" value="1"/>
</dbReference>
<evidence type="ECO:0000256" key="8">
    <source>
        <dbReference type="ARBA" id="ARBA00046534"/>
    </source>
</evidence>
<keyword evidence="4" id="KW-0132">Cell division</keyword>
<evidence type="ECO:0000259" key="10">
    <source>
        <dbReference type="Pfam" id="PF06136"/>
    </source>
</evidence>
<evidence type="ECO:0000256" key="9">
    <source>
        <dbReference type="SAM" id="MobiDB-lite"/>
    </source>
</evidence>
<feature type="compositionally biased region" description="Polar residues" evidence="9">
    <location>
        <begin position="147"/>
        <end position="158"/>
    </location>
</feature>
<dbReference type="GO" id="GO:0051301">
    <property type="term" value="P:cell division"/>
    <property type="evidence" value="ECO:0007669"/>
    <property type="project" value="UniProtKB-KW"/>
</dbReference>
<dbReference type="AlphaFoldDB" id="A0AAV0KE97"/>
<dbReference type="InterPro" id="IPR010369">
    <property type="entry name" value="SOK"/>
</dbReference>